<feature type="compositionally biased region" description="Basic and acidic residues" evidence="1">
    <location>
        <begin position="141"/>
        <end position="151"/>
    </location>
</feature>
<organism evidence="3 4">
    <name type="scientific">Elysia marginata</name>
    <dbReference type="NCBI Taxonomy" id="1093978"/>
    <lineage>
        <taxon>Eukaryota</taxon>
        <taxon>Metazoa</taxon>
        <taxon>Spiralia</taxon>
        <taxon>Lophotrochozoa</taxon>
        <taxon>Mollusca</taxon>
        <taxon>Gastropoda</taxon>
        <taxon>Heterobranchia</taxon>
        <taxon>Euthyneura</taxon>
        <taxon>Panpulmonata</taxon>
        <taxon>Sacoglossa</taxon>
        <taxon>Placobranchoidea</taxon>
        <taxon>Plakobranchidae</taxon>
        <taxon>Elysia</taxon>
    </lineage>
</organism>
<proteinExistence type="predicted"/>
<keyword evidence="4" id="KW-1185">Reference proteome</keyword>
<evidence type="ECO:0000313" key="3">
    <source>
        <dbReference type="EMBL" id="GFR99599.1"/>
    </source>
</evidence>
<dbReference type="AlphaFoldDB" id="A0AAV4HPF3"/>
<comment type="caution">
    <text evidence="3">The sequence shown here is derived from an EMBL/GenBank/DDBJ whole genome shotgun (WGS) entry which is preliminary data.</text>
</comment>
<keyword evidence="2" id="KW-1133">Transmembrane helix</keyword>
<protein>
    <submittedName>
        <fullName evidence="3">Glutamate receptor subunit protein GluR1</fullName>
    </submittedName>
</protein>
<reference evidence="3 4" key="1">
    <citation type="journal article" date="2021" name="Elife">
        <title>Chloroplast acquisition without the gene transfer in kleptoplastic sea slugs, Plakobranchus ocellatus.</title>
        <authorList>
            <person name="Maeda T."/>
            <person name="Takahashi S."/>
            <person name="Yoshida T."/>
            <person name="Shimamura S."/>
            <person name="Takaki Y."/>
            <person name="Nagai Y."/>
            <person name="Toyoda A."/>
            <person name="Suzuki Y."/>
            <person name="Arimoto A."/>
            <person name="Ishii H."/>
            <person name="Satoh N."/>
            <person name="Nishiyama T."/>
            <person name="Hasebe M."/>
            <person name="Maruyama T."/>
            <person name="Minagawa J."/>
            <person name="Obokata J."/>
            <person name="Shigenobu S."/>
        </authorList>
    </citation>
    <scope>NUCLEOTIDE SEQUENCE [LARGE SCALE GENOMIC DNA]</scope>
</reference>
<feature type="compositionally biased region" description="Polar residues" evidence="1">
    <location>
        <begin position="164"/>
        <end position="176"/>
    </location>
</feature>
<accession>A0AAV4HPF3</accession>
<feature type="transmembrane region" description="Helical" evidence="2">
    <location>
        <begin position="90"/>
        <end position="111"/>
    </location>
</feature>
<sequence length="185" mass="21107">MNQYYGQQEPCDTMMVGDKLDNKGYGIATYINHPLRHNINIGVLTLKEKGELIKLTQKWWYDKGQCGDAGHSKESTGGQRALTLSNVSGIFHILIGGLVLAMMTASLEYLVQRKLRNRRKILEEKRRSYTMPDPPPPPRRKCFDSDLDRPAGRGPGWENGYTYEPSTEMEQQNLMSPETEETKLE</sequence>
<dbReference type="Gene3D" id="3.40.190.10">
    <property type="entry name" value="Periplasmic binding protein-like II"/>
    <property type="match status" value="1"/>
</dbReference>
<name>A0AAV4HPF3_9GAST</name>
<dbReference type="Proteomes" id="UP000762676">
    <property type="component" value="Unassembled WGS sequence"/>
</dbReference>
<dbReference type="InterPro" id="IPR015683">
    <property type="entry name" value="Ionotropic_Glu_rcpt"/>
</dbReference>
<keyword evidence="2" id="KW-0472">Membrane</keyword>
<dbReference type="SUPFAM" id="SSF53850">
    <property type="entry name" value="Periplasmic binding protein-like II"/>
    <property type="match status" value="1"/>
</dbReference>
<gene>
    <name evidence="3" type="ORF">ElyMa_001049300</name>
</gene>
<keyword evidence="3" id="KW-0675">Receptor</keyword>
<evidence type="ECO:0000313" key="4">
    <source>
        <dbReference type="Proteomes" id="UP000762676"/>
    </source>
</evidence>
<keyword evidence="2" id="KW-0812">Transmembrane</keyword>
<evidence type="ECO:0000256" key="1">
    <source>
        <dbReference type="SAM" id="MobiDB-lite"/>
    </source>
</evidence>
<feature type="region of interest" description="Disordered" evidence="1">
    <location>
        <begin position="122"/>
        <end position="185"/>
    </location>
</feature>
<dbReference type="EMBL" id="BMAT01002133">
    <property type="protein sequence ID" value="GFR99599.1"/>
    <property type="molecule type" value="Genomic_DNA"/>
</dbReference>
<evidence type="ECO:0000256" key="2">
    <source>
        <dbReference type="SAM" id="Phobius"/>
    </source>
</evidence>
<dbReference type="PANTHER" id="PTHR18966">
    <property type="entry name" value="IONOTROPIC GLUTAMATE RECEPTOR"/>
    <property type="match status" value="1"/>
</dbReference>